<keyword evidence="4" id="KW-1185">Reference proteome</keyword>
<comment type="caution">
    <text evidence="3">The sequence shown here is derived from an EMBL/GenBank/DDBJ whole genome shotgun (WGS) entry which is preliminary data.</text>
</comment>
<dbReference type="RefSeq" id="XP_004833266.1">
    <property type="nucleotide sequence ID" value="XM_004833209.1"/>
</dbReference>
<reference evidence="3 4" key="1">
    <citation type="journal article" date="2012" name="BMC Genomics">
        <title>Comparative genomic analysis and phylogenetic position of Theileria equi.</title>
        <authorList>
            <person name="Kappmeyer L.S."/>
            <person name="Thiagarajan M."/>
            <person name="Herndon D.R."/>
            <person name="Ramsay J.D."/>
            <person name="Caler E."/>
            <person name="Djikeng A."/>
            <person name="Gillespie J.J."/>
            <person name="Lau A.O."/>
            <person name="Roalson E.H."/>
            <person name="Silva J.C."/>
            <person name="Silva M.G."/>
            <person name="Suarez C.E."/>
            <person name="Ueti M.W."/>
            <person name="Nene V.M."/>
            <person name="Mealey R.H."/>
            <person name="Knowles D.P."/>
            <person name="Brayton K.A."/>
        </authorList>
    </citation>
    <scope>NUCLEOTIDE SEQUENCE [LARGE SCALE GENOMIC DNA]</scope>
    <source>
        <strain evidence="3 4">WA</strain>
    </source>
</reference>
<feature type="region of interest" description="Disordered" evidence="1">
    <location>
        <begin position="54"/>
        <end position="78"/>
    </location>
</feature>
<accession>L1LEW4</accession>
<feature type="chain" id="PRO_5003952668" evidence="2">
    <location>
        <begin position="19"/>
        <end position="144"/>
    </location>
</feature>
<dbReference type="InterPro" id="IPR007480">
    <property type="entry name" value="DUF529"/>
</dbReference>
<protein>
    <submittedName>
        <fullName evidence="3">Signal peptide containing protein</fullName>
    </submittedName>
</protein>
<proteinExistence type="predicted"/>
<evidence type="ECO:0000313" key="4">
    <source>
        <dbReference type="Proteomes" id="UP000031512"/>
    </source>
</evidence>
<dbReference type="VEuPathDB" id="PiroplasmaDB:BEWA_038510"/>
<sequence>MKILALLWTVCLVRLCSAGFWCCGGSKTHDDEVTVRTVQGGSNKVSTENLRAVPPQQPVESLPQPTEPKEVPQDGINLDLAKPDETTSRLAPRNGLVLSPHGAFSITSVMDGNQVLWEAKEDNEKYVTINLYSKGVHPCYLVSK</sequence>
<evidence type="ECO:0000256" key="1">
    <source>
        <dbReference type="SAM" id="MobiDB-lite"/>
    </source>
</evidence>
<evidence type="ECO:0000256" key="2">
    <source>
        <dbReference type="SAM" id="SignalP"/>
    </source>
</evidence>
<keyword evidence="2" id="KW-0732">Signal</keyword>
<gene>
    <name evidence="3" type="ORF">BEWA_038510</name>
</gene>
<dbReference type="AlphaFoldDB" id="L1LEW4"/>
<name>L1LEW4_THEEQ</name>
<evidence type="ECO:0000313" key="3">
    <source>
        <dbReference type="EMBL" id="EKX73814.1"/>
    </source>
</evidence>
<dbReference type="EMBL" id="ACOU01000002">
    <property type="protein sequence ID" value="EKX73814.1"/>
    <property type="molecule type" value="Genomic_DNA"/>
</dbReference>
<organism evidence="3 4">
    <name type="scientific">Theileria equi strain WA</name>
    <dbReference type="NCBI Taxonomy" id="1537102"/>
    <lineage>
        <taxon>Eukaryota</taxon>
        <taxon>Sar</taxon>
        <taxon>Alveolata</taxon>
        <taxon>Apicomplexa</taxon>
        <taxon>Aconoidasida</taxon>
        <taxon>Piroplasmida</taxon>
        <taxon>Theileriidae</taxon>
        <taxon>Theileria</taxon>
    </lineage>
</organism>
<dbReference type="GeneID" id="15803178"/>
<dbReference type="KEGG" id="beq:BEWA_038510"/>
<dbReference type="Proteomes" id="UP000031512">
    <property type="component" value="Unassembled WGS sequence"/>
</dbReference>
<feature type="signal peptide" evidence="2">
    <location>
        <begin position="1"/>
        <end position="18"/>
    </location>
</feature>
<dbReference type="Pfam" id="PF04385">
    <property type="entry name" value="FAINT"/>
    <property type="match status" value="1"/>
</dbReference>